<organism evidence="1 2">
    <name type="scientific">Brachionus plicatilis</name>
    <name type="common">Marine rotifer</name>
    <name type="synonym">Brachionus muelleri</name>
    <dbReference type="NCBI Taxonomy" id="10195"/>
    <lineage>
        <taxon>Eukaryota</taxon>
        <taxon>Metazoa</taxon>
        <taxon>Spiralia</taxon>
        <taxon>Gnathifera</taxon>
        <taxon>Rotifera</taxon>
        <taxon>Eurotatoria</taxon>
        <taxon>Monogononta</taxon>
        <taxon>Pseudotrocha</taxon>
        <taxon>Ploima</taxon>
        <taxon>Brachionidae</taxon>
        <taxon>Brachionus</taxon>
    </lineage>
</organism>
<gene>
    <name evidence="1" type="ORF">BpHYR1_052493</name>
</gene>
<dbReference type="EMBL" id="REGN01003982">
    <property type="protein sequence ID" value="RNA19755.1"/>
    <property type="molecule type" value="Genomic_DNA"/>
</dbReference>
<evidence type="ECO:0000313" key="2">
    <source>
        <dbReference type="Proteomes" id="UP000276133"/>
    </source>
</evidence>
<dbReference type="Proteomes" id="UP000276133">
    <property type="component" value="Unassembled WGS sequence"/>
</dbReference>
<dbReference type="AlphaFoldDB" id="A0A3M7R949"/>
<name>A0A3M7R949_BRAPC</name>
<protein>
    <submittedName>
        <fullName evidence="1">Uncharacterized protein</fullName>
    </submittedName>
</protein>
<keyword evidence="2" id="KW-1185">Reference proteome</keyword>
<reference evidence="1 2" key="1">
    <citation type="journal article" date="2018" name="Sci. Rep.">
        <title>Genomic signatures of local adaptation to the degree of environmental predictability in rotifers.</title>
        <authorList>
            <person name="Franch-Gras L."/>
            <person name="Hahn C."/>
            <person name="Garcia-Roger E.M."/>
            <person name="Carmona M.J."/>
            <person name="Serra M."/>
            <person name="Gomez A."/>
        </authorList>
    </citation>
    <scope>NUCLEOTIDE SEQUENCE [LARGE SCALE GENOMIC DNA]</scope>
    <source>
        <strain evidence="1">HYR1</strain>
    </source>
</reference>
<sequence length="59" mass="7315">MNFALFRILQRDLIKYHSKNYELLCHHEINSDILQIFDHLRVFQTQLLKHKIFYILLTK</sequence>
<accession>A0A3M7R949</accession>
<evidence type="ECO:0000313" key="1">
    <source>
        <dbReference type="EMBL" id="RNA19755.1"/>
    </source>
</evidence>
<comment type="caution">
    <text evidence="1">The sequence shown here is derived from an EMBL/GenBank/DDBJ whole genome shotgun (WGS) entry which is preliminary data.</text>
</comment>
<proteinExistence type="predicted"/>